<dbReference type="SUPFAM" id="SSF81296">
    <property type="entry name" value="E set domains"/>
    <property type="match status" value="3"/>
</dbReference>
<evidence type="ECO:0000256" key="9">
    <source>
        <dbReference type="ARBA" id="ARBA00023054"/>
    </source>
</evidence>
<evidence type="ECO:0000256" key="5">
    <source>
        <dbReference type="ARBA" id="ARBA00022692"/>
    </source>
</evidence>
<dbReference type="InterPro" id="IPR013783">
    <property type="entry name" value="Ig-like_fold"/>
</dbReference>
<dbReference type="Ensembl" id="ENSPNYT00000004970.1">
    <property type="protein sequence ID" value="ENSPNYP00000004851.1"/>
    <property type="gene ID" value="ENSPNYG00000003377.1"/>
</dbReference>
<dbReference type="GO" id="GO:0017154">
    <property type="term" value="F:semaphorin receptor activity"/>
    <property type="evidence" value="ECO:0007669"/>
    <property type="project" value="InterPro"/>
</dbReference>
<keyword evidence="5" id="KW-0812">Transmembrane</keyword>
<dbReference type="Pfam" id="PF24317">
    <property type="entry name" value="PSI_Plexin-B"/>
    <property type="match status" value="1"/>
</dbReference>
<name>A0A3B4F6L3_9CICH</name>
<evidence type="ECO:0000256" key="4">
    <source>
        <dbReference type="ARBA" id="ARBA00022553"/>
    </source>
</evidence>
<feature type="compositionally biased region" description="Basic and acidic residues" evidence="17">
    <location>
        <begin position="1323"/>
        <end position="1334"/>
    </location>
</feature>
<keyword evidence="13" id="KW-0325">Glycoprotein</keyword>
<reference evidence="19" key="1">
    <citation type="submission" date="2023-09" db="UniProtKB">
        <authorList>
            <consortium name="Ensembl"/>
        </authorList>
    </citation>
    <scope>IDENTIFICATION</scope>
</reference>
<dbReference type="Pfam" id="PF20170">
    <property type="entry name" value="Plexin_RBD"/>
    <property type="match status" value="1"/>
</dbReference>
<feature type="compositionally biased region" description="Polar residues" evidence="17">
    <location>
        <begin position="789"/>
        <end position="810"/>
    </location>
</feature>
<sequence>MLHGNSTLVLLFILTIFATVYGHSYPRFSRNDTEFQHLVLHPDPSAGTVYVGARDHLFQLDGLDGLRLEQEESTGPVIDSKECLPPVTDTNCPQARRTSNHNKLLLVDPKALELITCGSVHQGTCQKRSLRSVREVLFSTERPVDTQYVAANDPSVSTVGLVVRPSGGERTVMYVGRGYTASHPPISTRHLSLKPIFSYEETAKLAVAGRLSEYDHHFVTAFTRGTYVYFLFYRRDIKSPSRDYRTYVARVCMEDTSYYSYVEIPLVCLSQSHSPRSYNLLQAAQVLSQNIMNTCGEDLLGVFSTSTSPTNDNPSHESALCIFSLHELDRYINSTRDLCYTKDGRGEGTGEAYIEYEVKSSCANLPVNTLKAYPCGSDHTPSPMANREPLKAKPAWHTSSARLTAVAVSVRDGHSIAFLGDSKGTLHKVYLGRDGTVEVYDNTTIHPYSPINSDLLLDQNGGHIYIMTKTTVEKRPVAECGDHLDCQSCLSARDPYCGWCVLEGRCGQRWECQRGSEQGHWLWSFNQTQQCLSIQHLSLYNISRGEETDITVSVEGLPSLKQGEAYSCFFQYTETPALLTTAGVICSTPDASSLPPISHGDEFVMVTLSLRFINVTVAETEFTFYNCSLVQQLSGRRPCQGCISSRWGCNWCIHQHVCTHKHVCTEGVTIYNQNFKPPTPTTPTPSRKLTPPPPTVPTATTTTTATTQPPPTKTSAPTTTAVPTTTIKVMPPTTPNAESITPIGLPTTSPSVRTSTEHTEVTTIGFFDVGRTTKGTDEPTRGFSKDQLTDSLNITQRHTVTPLPSSTSHQTDSHSFEPSGGSSSEMSMSASSKVTLLSDPRDSKTQENDSPLWLNRSTNPESEVVSTSSSVIPTFVLTQSPETDIDLSFDSGENSQSDSTIDSYFLVSAKARKRTTVTSHQEEPLKSPKYTFRGIGLFECPCVEKVQDSPLLPVNVERKITLVGQYLNLFQDEDLNYECVLDIENKSVVVDASVQPDTAKPSVFFITCQPHQVRLLQCNSVNVLLLSVYFIPSLASVTLFNCSVGRSDCSRCRTADPKYGCVWCGGASSSHCVYQDSCTDEIKHTCPAPVIHFLDPVSGPVEGGTVVTISGSNLGQRAEDIQGSVTVAGVPCNVIHSRYEVSSRIVCETTSSGGEKSEQASVKVMGGGVGLSAQCFHFQNPVLSSIFPHRGPKAGGSSLTITGQALRTGHLNEVSVLIGGIPCDVRDIQKDHISCLTRGSNRTGEHGITVRFGGAERHLKGSVYHYTPNPNITKAAPSKSFLSGGRIITVSGQNLDVVQEPKMRVTLSPRDTLPPRRRRSVVKKKEGSLNRGQDHQGPLKRWRRIVPEADCPEGTLCHYESRCTVNSSSLILCPTPAVGPEAINARVKVHFLLDSLHFDFNTVGKEAFRYELNPTLYKLNRNDPSKPYHHKPGSIISVEGEHLDRAMSKREVEAWIGDGLCSVKTLTHSHLYCEPPAQQPSVKGRKKQDGVDSLPEFTVKMGNLNFSLGRVEYDSQTQSTFPLEAQVGVGVGASIVALIVLIIVLIYRRKSKQAMRDYKKVQIQLENLETSVRDRCKKEFTDLMTEMMDMSSDLVGSGIPFLDYRTYAERIFFPGHQESPLRRDLDVPESRRQTVEQGLIQLSNLLNSKLFLTKFIHTLEVQRTFSPRDRAYVASLLTVALHGKLEYFTDILKTLLNDLVEQYVAKNPKLMLRRTESVVEKLLTNWMSICLFTFLRESAGESFYMLFRAIKHQVDKGPVDAVTGKAKYTLNDNRLLREDVEYRTLTLNVVMPAAAASGGTTAQTVPAKVLDCDTITQVKEKLLEQTWKGTSFSQRPHIDSLHLEWRAGVAGHLILSDEDLTSVVQGSWKRLNTLQHYKVPDGATVALVPRNNKHHLHDSHDYMPGEKTPMLDDGEEGGVRLWHLVKASEESELPKHRRGSVREKGGERAKAIPEIYLTRLLSMKGTLQKFVDDLFTAILSTSRPVPLAVKYFFDLLDEQAQQHNIMDPETIHIWKTNSLPLRFWINILKNPQFIFDVQTSDHVDAVLSVIAQTFMDSCTIADHKLGRDSPINKLLYARDIPRYKQMVERYYADIRQTISASDQEMNSALAELSRNYAAEVNCLVALHELYKYINKYYDQIITALEEDCTAQKMQLGYRLQQIAAAVENKVTDL</sequence>
<comment type="caution">
    <text evidence="16">Lacks conserved residue(s) required for the propagation of feature annotation.</text>
</comment>
<dbReference type="InterPro" id="IPR015943">
    <property type="entry name" value="WD40/YVTN_repeat-like_dom_sf"/>
</dbReference>
<dbReference type="GO" id="GO:0002116">
    <property type="term" value="C:semaphorin receptor complex"/>
    <property type="evidence" value="ECO:0007669"/>
    <property type="project" value="UniProtKB-ARBA"/>
</dbReference>
<dbReference type="Pfam" id="PF01833">
    <property type="entry name" value="TIG"/>
    <property type="match status" value="2"/>
</dbReference>
<proteinExistence type="inferred from homology"/>
<dbReference type="FunFam" id="3.10.20.90:FF:000120">
    <property type="entry name" value="Plexin b1a"/>
    <property type="match status" value="1"/>
</dbReference>
<dbReference type="GO" id="GO:0030334">
    <property type="term" value="P:regulation of cell migration"/>
    <property type="evidence" value="ECO:0007669"/>
    <property type="project" value="TreeGrafter"/>
</dbReference>
<dbReference type="FunFam" id="1.10.506.10:FF:000010">
    <property type="entry name" value="Plexin B1"/>
    <property type="match status" value="1"/>
</dbReference>
<evidence type="ECO:0000256" key="1">
    <source>
        <dbReference type="ARBA" id="ARBA00004251"/>
    </source>
</evidence>
<dbReference type="Gene3D" id="2.60.40.10">
    <property type="entry name" value="Immunoglobulins"/>
    <property type="match status" value="3"/>
</dbReference>
<dbReference type="InterPro" id="IPR041362">
    <property type="entry name" value="TIG2_plexin"/>
</dbReference>
<feature type="compositionally biased region" description="Low complexity" evidence="17">
    <location>
        <begin position="857"/>
        <end position="868"/>
    </location>
</feature>
<dbReference type="InterPro" id="IPR031148">
    <property type="entry name" value="Plexin"/>
</dbReference>
<dbReference type="GO" id="GO:0007411">
    <property type="term" value="P:axon guidance"/>
    <property type="evidence" value="ECO:0007669"/>
    <property type="project" value="UniProtKB-ARBA"/>
</dbReference>
<evidence type="ECO:0000256" key="17">
    <source>
        <dbReference type="SAM" id="MobiDB-lite"/>
    </source>
</evidence>
<dbReference type="FunFam" id="2.130.10.10:FF:000126">
    <property type="entry name" value="Plexin B1"/>
    <property type="match status" value="1"/>
</dbReference>
<evidence type="ECO:0000256" key="11">
    <source>
        <dbReference type="ARBA" id="ARBA00023157"/>
    </source>
</evidence>
<evidence type="ECO:0000256" key="13">
    <source>
        <dbReference type="ARBA" id="ARBA00023180"/>
    </source>
</evidence>
<dbReference type="InterPro" id="IPR008936">
    <property type="entry name" value="Rho_GTPase_activation_prot"/>
</dbReference>
<dbReference type="InterPro" id="IPR001627">
    <property type="entry name" value="Semap_dom"/>
</dbReference>
<dbReference type="Pfam" id="PF01403">
    <property type="entry name" value="Sema"/>
    <property type="match status" value="1"/>
</dbReference>
<evidence type="ECO:0000256" key="7">
    <source>
        <dbReference type="ARBA" id="ARBA00022737"/>
    </source>
</evidence>
<dbReference type="Gene3D" id="3.10.20.90">
    <property type="entry name" value="Phosphatidylinositol 3-kinase Catalytic Subunit, Chain A, domain 1"/>
    <property type="match status" value="1"/>
</dbReference>
<organism evidence="19">
    <name type="scientific">Pundamilia nyererei</name>
    <dbReference type="NCBI Taxonomy" id="303518"/>
    <lineage>
        <taxon>Eukaryota</taxon>
        <taxon>Metazoa</taxon>
        <taxon>Chordata</taxon>
        <taxon>Craniata</taxon>
        <taxon>Vertebrata</taxon>
        <taxon>Euteleostomi</taxon>
        <taxon>Actinopterygii</taxon>
        <taxon>Neopterygii</taxon>
        <taxon>Teleostei</taxon>
        <taxon>Neoteleostei</taxon>
        <taxon>Acanthomorphata</taxon>
        <taxon>Ovalentaria</taxon>
        <taxon>Cichlomorphae</taxon>
        <taxon>Cichliformes</taxon>
        <taxon>Cichlidae</taxon>
        <taxon>African cichlids</taxon>
        <taxon>Pseudocrenilabrinae</taxon>
        <taxon>Haplochromini</taxon>
        <taxon>Pundamilia</taxon>
    </lineage>
</organism>
<dbReference type="InterPro" id="IPR041019">
    <property type="entry name" value="TIG1_plexin"/>
</dbReference>
<dbReference type="Gene3D" id="2.130.10.10">
    <property type="entry name" value="YVTN repeat-like/Quinoprotein amine dehydrogenase"/>
    <property type="match status" value="1"/>
</dbReference>
<dbReference type="InterPro" id="IPR013548">
    <property type="entry name" value="Plexin_cytoplasmic_RasGAP_dom"/>
</dbReference>
<dbReference type="Pfam" id="PF08337">
    <property type="entry name" value="Plexin_cytopl"/>
    <property type="match status" value="1"/>
</dbReference>
<dbReference type="FunFam" id="2.60.40.10:FF:000705">
    <property type="entry name" value="Plexin B1"/>
    <property type="match status" value="1"/>
</dbReference>
<dbReference type="CDD" id="cd01180">
    <property type="entry name" value="IPT_plexin_repeat1"/>
    <property type="match status" value="1"/>
</dbReference>
<evidence type="ECO:0000313" key="19">
    <source>
        <dbReference type="Ensembl" id="ENSPNYP00000004851.1"/>
    </source>
</evidence>
<keyword evidence="11" id="KW-1015">Disulfide bond</keyword>
<dbReference type="PANTHER" id="PTHR22625:SF59">
    <property type="entry name" value="PLEXIN-B1 ISOFORM X1"/>
    <property type="match status" value="1"/>
</dbReference>
<dbReference type="CDD" id="cd12793">
    <property type="entry name" value="RasGAP_plexin_B1"/>
    <property type="match status" value="1"/>
</dbReference>
<evidence type="ECO:0000256" key="10">
    <source>
        <dbReference type="ARBA" id="ARBA00023136"/>
    </source>
</evidence>
<comment type="subcellular location">
    <subcellularLocation>
        <location evidence="1">Cell membrane</location>
        <topology evidence="1">Single-pass type I membrane protein</topology>
    </subcellularLocation>
</comment>
<dbReference type="InterPro" id="IPR014756">
    <property type="entry name" value="Ig_E-set"/>
</dbReference>
<dbReference type="Pfam" id="PF17960">
    <property type="entry name" value="TIG_plexin"/>
    <property type="match status" value="1"/>
</dbReference>
<keyword evidence="10" id="KW-0472">Membrane</keyword>
<dbReference type="Gene3D" id="1.10.506.10">
    <property type="entry name" value="GTPase Activation - p120gap, domain 1"/>
    <property type="match status" value="1"/>
</dbReference>
<dbReference type="SMART" id="SM00630">
    <property type="entry name" value="Sema"/>
    <property type="match status" value="1"/>
</dbReference>
<evidence type="ECO:0000256" key="3">
    <source>
        <dbReference type="ARBA" id="ARBA00022475"/>
    </source>
</evidence>
<dbReference type="InterPro" id="IPR057533">
    <property type="entry name" value="PSI_Plexin-B"/>
</dbReference>
<dbReference type="GO" id="GO:0008360">
    <property type="term" value="P:regulation of cell shape"/>
    <property type="evidence" value="ECO:0007669"/>
    <property type="project" value="UniProtKB-ARBA"/>
</dbReference>
<dbReference type="GO" id="GO:0005886">
    <property type="term" value="C:plasma membrane"/>
    <property type="evidence" value="ECO:0007669"/>
    <property type="project" value="UniProtKB-SubCell"/>
</dbReference>
<accession>A0A3B4F6L3</accession>
<evidence type="ECO:0000256" key="16">
    <source>
        <dbReference type="PROSITE-ProRule" id="PRU00352"/>
    </source>
</evidence>
<comment type="function">
    <text evidence="14">Receptor for SEMA4D. Plays a role in GABAergic synapse development. Mediates SEMA4A- and SEMA4D-dependent inhibitory synapse development. Plays a role in RHOA activation and subsequent changes of the actin cytoskeleton. Plays a role in axon guidance, invasive growth and cell migration.</text>
</comment>
<keyword evidence="3" id="KW-1003">Cell membrane</keyword>
<dbReference type="Pfam" id="PF01437">
    <property type="entry name" value="PSI"/>
    <property type="match status" value="1"/>
</dbReference>
<feature type="region of interest" description="Disordered" evidence="17">
    <location>
        <begin position="675"/>
        <end position="868"/>
    </location>
</feature>
<dbReference type="Pfam" id="PF18020">
    <property type="entry name" value="TIG_2"/>
    <property type="match status" value="1"/>
</dbReference>
<dbReference type="SUPFAM" id="SSF101912">
    <property type="entry name" value="Sema domain"/>
    <property type="match status" value="1"/>
</dbReference>
<keyword evidence="7" id="KW-0677">Repeat</keyword>
<dbReference type="FunFam" id="1.10.506.10:FF:000012">
    <property type="entry name" value="Plexin B1"/>
    <property type="match status" value="1"/>
</dbReference>
<dbReference type="Pfam" id="PF24479">
    <property type="entry name" value="PSI_PlexinA-B"/>
    <property type="match status" value="1"/>
</dbReference>
<dbReference type="SUPFAM" id="SSF48350">
    <property type="entry name" value="GTPase activation domain, GAP"/>
    <property type="match status" value="1"/>
</dbReference>
<dbReference type="InterPro" id="IPR036352">
    <property type="entry name" value="Semap_dom_sf"/>
</dbReference>
<evidence type="ECO:0000256" key="12">
    <source>
        <dbReference type="ARBA" id="ARBA00023170"/>
    </source>
</evidence>
<protein>
    <recommendedName>
        <fullName evidence="15">Plexin-B1</fullName>
    </recommendedName>
</protein>
<feature type="compositionally biased region" description="Basic and acidic residues" evidence="17">
    <location>
        <begin position="774"/>
        <end position="788"/>
    </location>
</feature>
<dbReference type="FunFam" id="2.60.40.10:FF:000203">
    <property type="entry name" value="Plexin B2"/>
    <property type="match status" value="1"/>
</dbReference>
<dbReference type="InterPro" id="IPR002165">
    <property type="entry name" value="Plexin_repeat"/>
</dbReference>
<evidence type="ECO:0000256" key="14">
    <source>
        <dbReference type="ARBA" id="ARBA00057668"/>
    </source>
</evidence>
<feature type="domain" description="Sema" evidence="18">
    <location>
        <begin position="12"/>
        <end position="477"/>
    </location>
</feature>
<evidence type="ECO:0000256" key="15">
    <source>
        <dbReference type="ARBA" id="ARBA00070678"/>
    </source>
</evidence>
<dbReference type="InterPro" id="IPR046800">
    <property type="entry name" value="Plexin_RBD"/>
</dbReference>
<keyword evidence="12" id="KW-0675">Receptor</keyword>
<dbReference type="GO" id="GO:0050772">
    <property type="term" value="P:positive regulation of axonogenesis"/>
    <property type="evidence" value="ECO:0007669"/>
    <property type="project" value="TreeGrafter"/>
</dbReference>
<keyword evidence="8" id="KW-1133">Transmembrane helix</keyword>
<evidence type="ECO:0000256" key="8">
    <source>
        <dbReference type="ARBA" id="ARBA00022989"/>
    </source>
</evidence>
<evidence type="ECO:0000256" key="2">
    <source>
        <dbReference type="ARBA" id="ARBA00010297"/>
    </source>
</evidence>
<feature type="compositionally biased region" description="Low complexity" evidence="17">
    <location>
        <begin position="697"/>
        <end position="726"/>
    </location>
</feature>
<dbReference type="SUPFAM" id="SSF103575">
    <property type="entry name" value="Plexin repeat"/>
    <property type="match status" value="1"/>
</dbReference>
<dbReference type="GO" id="GO:0048675">
    <property type="term" value="P:axon extension"/>
    <property type="evidence" value="ECO:0007669"/>
    <property type="project" value="TreeGrafter"/>
</dbReference>
<dbReference type="GO" id="GO:0007162">
    <property type="term" value="P:negative regulation of cell adhesion"/>
    <property type="evidence" value="ECO:0007669"/>
    <property type="project" value="TreeGrafter"/>
</dbReference>
<comment type="similarity">
    <text evidence="2">Belongs to the plexin family.</text>
</comment>
<dbReference type="GeneTree" id="ENSGT01150000286928"/>
<dbReference type="SMART" id="SM00429">
    <property type="entry name" value="IPT"/>
    <property type="match status" value="3"/>
</dbReference>
<dbReference type="SMART" id="SM00423">
    <property type="entry name" value="PSI"/>
    <property type="match status" value="3"/>
</dbReference>
<dbReference type="InterPro" id="IPR002909">
    <property type="entry name" value="IPT_dom"/>
</dbReference>
<dbReference type="STRING" id="303518.ENSPNYP00000004851"/>
<feature type="region of interest" description="Disordered" evidence="17">
    <location>
        <begin position="1308"/>
        <end position="1338"/>
    </location>
</feature>
<dbReference type="PROSITE" id="PS51004">
    <property type="entry name" value="SEMA"/>
    <property type="match status" value="1"/>
</dbReference>
<feature type="compositionally biased region" description="Low complexity" evidence="17">
    <location>
        <begin position="816"/>
        <end position="832"/>
    </location>
</feature>
<keyword evidence="6" id="KW-0732">Signal</keyword>
<evidence type="ECO:0000256" key="6">
    <source>
        <dbReference type="ARBA" id="ARBA00022729"/>
    </source>
</evidence>
<dbReference type="PANTHER" id="PTHR22625">
    <property type="entry name" value="PLEXIN"/>
    <property type="match status" value="1"/>
</dbReference>
<dbReference type="FunFam" id="2.60.40.10:FF:003341">
    <property type="entry name" value="Plexin b1a"/>
    <property type="match status" value="1"/>
</dbReference>
<keyword evidence="9" id="KW-0175">Coiled coil</keyword>
<dbReference type="InterPro" id="IPR016201">
    <property type="entry name" value="PSI"/>
</dbReference>
<evidence type="ECO:0000259" key="18">
    <source>
        <dbReference type="PROSITE" id="PS51004"/>
    </source>
</evidence>
<keyword evidence="4" id="KW-0597">Phosphoprotein</keyword>